<dbReference type="Pfam" id="PF07394">
    <property type="entry name" value="DUF1501"/>
    <property type="match status" value="1"/>
</dbReference>
<evidence type="ECO:0008006" key="3">
    <source>
        <dbReference type="Google" id="ProtNLM"/>
    </source>
</evidence>
<keyword evidence="2" id="KW-1185">Reference proteome</keyword>
<dbReference type="HOGENOM" id="CLU_032896_2_0_7"/>
<proteinExistence type="predicted"/>
<name>W4L3S0_ENTF1</name>
<accession>W4L3S0</accession>
<organism evidence="1 2">
    <name type="scientific">Entotheonella factor</name>
    <dbReference type="NCBI Taxonomy" id="1429438"/>
    <lineage>
        <taxon>Bacteria</taxon>
        <taxon>Pseudomonadati</taxon>
        <taxon>Nitrospinota/Tectimicrobiota group</taxon>
        <taxon>Candidatus Tectimicrobiota</taxon>
        <taxon>Candidatus Entotheonellia</taxon>
        <taxon>Candidatus Entotheonellales</taxon>
        <taxon>Candidatus Entotheonellaceae</taxon>
        <taxon>Candidatus Entotheonella</taxon>
    </lineage>
</organism>
<dbReference type="AlphaFoldDB" id="W4L3S0"/>
<dbReference type="Proteomes" id="UP000019141">
    <property type="component" value="Unassembled WGS sequence"/>
</dbReference>
<gene>
    <name evidence="1" type="ORF">ETSY1_42325</name>
</gene>
<dbReference type="PANTHER" id="PTHR43737:SF1">
    <property type="entry name" value="DUF1501 DOMAIN-CONTAINING PROTEIN"/>
    <property type="match status" value="1"/>
</dbReference>
<reference evidence="1 2" key="1">
    <citation type="journal article" date="2014" name="Nature">
        <title>An environmental bacterial taxon with a large and distinct metabolic repertoire.</title>
        <authorList>
            <person name="Wilson M.C."/>
            <person name="Mori T."/>
            <person name="Ruckert C."/>
            <person name="Uria A.R."/>
            <person name="Helf M.J."/>
            <person name="Takada K."/>
            <person name="Gernert C."/>
            <person name="Steffens U.A."/>
            <person name="Heycke N."/>
            <person name="Schmitt S."/>
            <person name="Rinke C."/>
            <person name="Helfrich E.J."/>
            <person name="Brachmann A.O."/>
            <person name="Gurgui C."/>
            <person name="Wakimoto T."/>
            <person name="Kracht M."/>
            <person name="Crusemann M."/>
            <person name="Hentschel U."/>
            <person name="Abe I."/>
            <person name="Matsunaga S."/>
            <person name="Kalinowski J."/>
            <person name="Takeyama H."/>
            <person name="Piel J."/>
        </authorList>
    </citation>
    <scope>NUCLEOTIDE SEQUENCE [LARGE SCALE GENOMIC DNA]</scope>
    <source>
        <strain evidence="2">TSY1</strain>
    </source>
</reference>
<dbReference type="InterPro" id="IPR010869">
    <property type="entry name" value="DUF1501"/>
</dbReference>
<protein>
    <recommendedName>
        <fullName evidence="3">DUF1501 domain-containing protein</fullName>
    </recommendedName>
</protein>
<comment type="caution">
    <text evidence="1">The sequence shown here is derived from an EMBL/GenBank/DDBJ whole genome shotgun (WGS) entry which is preliminary data.</text>
</comment>
<dbReference type="EMBL" id="AZHW01001385">
    <property type="protein sequence ID" value="ETW92748.1"/>
    <property type="molecule type" value="Genomic_DNA"/>
</dbReference>
<sequence>MTTNTADNILVVVQMTGGNDFMNTLVPYSSGHYYDARKKVVIREDHVLPINDQLGINANAAPFKRLYDEGKMAIVQGIGYPNSNRSHFRGMDIWHTCEPDRVGNEGWAALAVRELDPSGDNVLTGVNVGMGLPRAMAVTGVPVTSVGDLEGYGVMNRLEKMTLRDKSIGAFQDIYSQAIGTGAVSEYIGKTGIDILKGADLLADVADKYESTIEYADNVIAKNMRDIARIHLSGLGTRIFYTAHGGYDTHANEMAGHPKLMQDLSGAIASFLDDLDEHNAGDNVTVLAFTEFGRRMRDNGSGTDHGSGGGAFIFGSQVEGGLYAEYPSLNPSDWEHGEDLKHTIDFRGIYGTVLEQWLGLDPTPIVKGTFEQITPFKS</sequence>
<dbReference type="PANTHER" id="PTHR43737">
    <property type="entry name" value="BLL7424 PROTEIN"/>
    <property type="match status" value="1"/>
</dbReference>
<evidence type="ECO:0000313" key="2">
    <source>
        <dbReference type="Proteomes" id="UP000019141"/>
    </source>
</evidence>
<evidence type="ECO:0000313" key="1">
    <source>
        <dbReference type="EMBL" id="ETW92748.1"/>
    </source>
</evidence>